<dbReference type="Proteomes" id="UP001566331">
    <property type="component" value="Unassembled WGS sequence"/>
</dbReference>
<protein>
    <submittedName>
        <fullName evidence="3">ExeM/NucH family extracellular endonuclease</fullName>
    </submittedName>
</protein>
<organism evidence="3 4">
    <name type="scientific">Luteimonas salinilitoris</name>
    <dbReference type="NCBI Taxonomy" id="3237697"/>
    <lineage>
        <taxon>Bacteria</taxon>
        <taxon>Pseudomonadati</taxon>
        <taxon>Pseudomonadota</taxon>
        <taxon>Gammaproteobacteria</taxon>
        <taxon>Lysobacterales</taxon>
        <taxon>Lysobacteraceae</taxon>
        <taxon>Luteimonas</taxon>
    </lineage>
</organism>
<dbReference type="PANTHER" id="PTHR42834">
    <property type="entry name" value="ENDONUCLEASE/EXONUCLEASE/PHOSPHATASE FAMILY PROTEIN (AFU_ORTHOLOGUE AFUA_3G09210)"/>
    <property type="match status" value="1"/>
</dbReference>
<gene>
    <name evidence="3" type="ORF">AB6713_05260</name>
</gene>
<dbReference type="NCBIfam" id="NF033681">
    <property type="entry name" value="ExeM_NucH_DNase"/>
    <property type="match status" value="1"/>
</dbReference>
<dbReference type="RefSeq" id="WP_370564012.1">
    <property type="nucleotide sequence ID" value="NZ_JBFWIB010000006.1"/>
</dbReference>
<feature type="domain" description="Endonuclease/exonuclease/phosphatase" evidence="2">
    <location>
        <begin position="287"/>
        <end position="569"/>
    </location>
</feature>
<dbReference type="CDD" id="cd04486">
    <property type="entry name" value="YhcR_OBF_like"/>
    <property type="match status" value="1"/>
</dbReference>
<evidence type="ECO:0000313" key="4">
    <source>
        <dbReference type="Proteomes" id="UP001566331"/>
    </source>
</evidence>
<keyword evidence="3" id="KW-0378">Hydrolase</keyword>
<reference evidence="3 4" key="1">
    <citation type="submission" date="2024-07" db="EMBL/GenBank/DDBJ databases">
        <title>Luteimonas salilacus sp. nov., isolated from the shore soil of Salt Lake in Tibet of China.</title>
        <authorList>
            <person name="Zhang X."/>
            <person name="Li A."/>
        </authorList>
    </citation>
    <scope>NUCLEOTIDE SEQUENCE [LARGE SCALE GENOMIC DNA]</scope>
    <source>
        <strain evidence="3 4">B3-2-R+30</strain>
    </source>
</reference>
<dbReference type="SUPFAM" id="SSF56219">
    <property type="entry name" value="DNase I-like"/>
    <property type="match status" value="1"/>
</dbReference>
<keyword evidence="4" id="KW-1185">Reference proteome</keyword>
<keyword evidence="3" id="KW-0255">Endonuclease</keyword>
<dbReference type="Gene3D" id="3.60.10.10">
    <property type="entry name" value="Endonuclease/exonuclease/phosphatase"/>
    <property type="match status" value="1"/>
</dbReference>
<evidence type="ECO:0000313" key="3">
    <source>
        <dbReference type="EMBL" id="MEZ0474025.1"/>
    </source>
</evidence>
<dbReference type="PANTHER" id="PTHR42834:SF1">
    <property type="entry name" value="ENDONUCLEASE_EXONUCLEASE_PHOSPHATASE FAMILY PROTEIN (AFU_ORTHOLOGUE AFUA_3G09210)"/>
    <property type="match status" value="1"/>
</dbReference>
<dbReference type="CDD" id="cd10283">
    <property type="entry name" value="MnuA_DNase1-like"/>
    <property type="match status" value="1"/>
</dbReference>
<name>A0ABV4HMR4_9GAMM</name>
<dbReference type="GO" id="GO:0004519">
    <property type="term" value="F:endonuclease activity"/>
    <property type="evidence" value="ECO:0007669"/>
    <property type="project" value="UniProtKB-KW"/>
</dbReference>
<dbReference type="InterPro" id="IPR005135">
    <property type="entry name" value="Endo/exonuclease/phosphatase"/>
</dbReference>
<dbReference type="InterPro" id="IPR036691">
    <property type="entry name" value="Endo/exonu/phosph_ase_sf"/>
</dbReference>
<dbReference type="PROSITE" id="PS51257">
    <property type="entry name" value="PROKAR_LIPOPROTEIN"/>
    <property type="match status" value="1"/>
</dbReference>
<sequence length="581" mass="61483">MRPMLPLALATLLAACDPPVAPPQATDGGTHAIGTVQGDGARSPLEGREVTVEGVVTGNFGRHLGGWFLQDAGDGDPATADGLFVLAENAFEVRHGERVRVRGRVLEHGDGDDATVTALRPLAVEPLGRGDVDVAAIAAPPDDWERYEAMQVRIEAPLTVSGQHDLARRGVLVTAFDGRLFTPTEIASPGREAAAVAADNARRMLLLDDARADQDPARVWYLPDGAQAPRAGSVVEDVAGIVDQRFGRYRLQLTAPIRLRAAPRPPPPRVGGDVRIATLNLENLFNGDGRGGGFPTERGARAPAELEAQLARLVATIAALEPDIVALMELENDGYGPDSSIARLVAALNRDGGDWRFVDAGSGPGDDVIRVGLLHRGTRIRAVGAAATLESGPFRHRSRAPLAQAFVPVAAGTNAGPVFTVVANHFKSKGCGDASGGNRDRGDGQGCWNALRHESARRLLDWLDTDPTGSGSDLVAIVGDLNAYAMEDPVRELREAGWRDALESATRPYSYVYDGQAGRLDHAFLSPALAARLAGATEWHNNADEPTNVGYRAGNGGNSGQGPWRSSDHDPLLVGLHLRTP</sequence>
<accession>A0ABV4HMR4</accession>
<feature type="region of interest" description="Disordered" evidence="1">
    <location>
        <begin position="544"/>
        <end position="571"/>
    </location>
</feature>
<dbReference type="EMBL" id="JBFWIC010000005">
    <property type="protein sequence ID" value="MEZ0474025.1"/>
    <property type="molecule type" value="Genomic_DNA"/>
</dbReference>
<comment type="caution">
    <text evidence="3">The sequence shown here is derived from an EMBL/GenBank/DDBJ whole genome shotgun (WGS) entry which is preliminary data.</text>
</comment>
<keyword evidence="3" id="KW-0540">Nuclease</keyword>
<evidence type="ECO:0000256" key="1">
    <source>
        <dbReference type="SAM" id="MobiDB-lite"/>
    </source>
</evidence>
<proteinExistence type="predicted"/>
<evidence type="ECO:0000259" key="2">
    <source>
        <dbReference type="Pfam" id="PF03372"/>
    </source>
</evidence>
<dbReference type="InterPro" id="IPR047971">
    <property type="entry name" value="ExeM-like"/>
</dbReference>
<dbReference type="Pfam" id="PF03372">
    <property type="entry name" value="Exo_endo_phos"/>
    <property type="match status" value="1"/>
</dbReference>